<evidence type="ECO:0000313" key="3">
    <source>
        <dbReference type="Proteomes" id="UP000075755"/>
    </source>
</evidence>
<dbReference type="KEGG" id="aak:AA2016_2291"/>
<evidence type="ECO:0000313" key="2">
    <source>
        <dbReference type="EMBL" id="MBB3705798.1"/>
    </source>
</evidence>
<accession>A0AAC9AQV9</accession>
<reference evidence="1 3" key="1">
    <citation type="submission" date="2016-03" db="EMBL/GenBank/DDBJ databases">
        <title>Complete genome of Aminobacter aminovorans KCTC 2477.</title>
        <authorList>
            <person name="Kim K.M."/>
        </authorList>
    </citation>
    <scope>NUCLEOTIDE SEQUENCE [LARGE SCALE GENOMIC DNA]</scope>
    <source>
        <strain evidence="1 3">KCTC 2477</strain>
    </source>
</reference>
<name>A0AAC9AQV9_AMIAI</name>
<dbReference type="RefSeq" id="WP_067959084.1">
    <property type="nucleotide sequence ID" value="NZ_CP015005.1"/>
</dbReference>
<dbReference type="Proteomes" id="UP000075755">
    <property type="component" value="Chromosome"/>
</dbReference>
<evidence type="ECO:0000313" key="1">
    <source>
        <dbReference type="EMBL" id="AMS41219.1"/>
    </source>
</evidence>
<proteinExistence type="predicted"/>
<evidence type="ECO:0000313" key="4">
    <source>
        <dbReference type="Proteomes" id="UP000577697"/>
    </source>
</evidence>
<sequence>MANYVTLMGAEEVRSAANTMMSAASEMRGAASSIDNALERHQRFLDDWLSRFETAMDRLQDPEAKSNG</sequence>
<gene>
    <name evidence="1" type="ORF">AA2016_2291</name>
    <name evidence="2" type="ORF">FHS67_002117</name>
</gene>
<dbReference type="EMBL" id="JACICB010000007">
    <property type="protein sequence ID" value="MBB3705798.1"/>
    <property type="molecule type" value="Genomic_DNA"/>
</dbReference>
<dbReference type="Proteomes" id="UP000577697">
    <property type="component" value="Unassembled WGS sequence"/>
</dbReference>
<reference evidence="2 4" key="2">
    <citation type="submission" date="2020-08" db="EMBL/GenBank/DDBJ databases">
        <title>Genomic Encyclopedia of Type Strains, Phase IV (KMG-IV): sequencing the most valuable type-strain genomes for metagenomic binning, comparative biology and taxonomic classification.</title>
        <authorList>
            <person name="Goeker M."/>
        </authorList>
    </citation>
    <scope>NUCLEOTIDE SEQUENCE [LARGE SCALE GENOMIC DNA]</scope>
    <source>
        <strain evidence="2 4">DSM 10368</strain>
    </source>
</reference>
<dbReference type="EMBL" id="CP015005">
    <property type="protein sequence ID" value="AMS41219.1"/>
    <property type="molecule type" value="Genomic_DNA"/>
</dbReference>
<protein>
    <submittedName>
        <fullName evidence="2">Sec-independent protein translocase protein TatA</fullName>
    </submittedName>
</protein>
<organism evidence="1 3">
    <name type="scientific">Aminobacter aminovorans</name>
    <name type="common">Chelatobacter heintzii</name>
    <dbReference type="NCBI Taxonomy" id="83263"/>
    <lineage>
        <taxon>Bacteria</taxon>
        <taxon>Pseudomonadati</taxon>
        <taxon>Pseudomonadota</taxon>
        <taxon>Alphaproteobacteria</taxon>
        <taxon>Hyphomicrobiales</taxon>
        <taxon>Phyllobacteriaceae</taxon>
        <taxon>Aminobacter</taxon>
    </lineage>
</organism>
<keyword evidence="4" id="KW-1185">Reference proteome</keyword>
<dbReference type="AlphaFoldDB" id="A0AAC9AQV9"/>